<reference evidence="1 2" key="1">
    <citation type="submission" date="2023-05" db="EMBL/GenBank/DDBJ databases">
        <authorList>
            <person name="Guo Y."/>
        </authorList>
    </citation>
    <scope>NUCLEOTIDE SEQUENCE [LARGE SCALE GENOMIC DNA]</scope>
    <source>
        <strain evidence="1 2">GR2756</strain>
    </source>
</reference>
<evidence type="ECO:0000313" key="1">
    <source>
        <dbReference type="EMBL" id="MDT9599756.1"/>
    </source>
</evidence>
<sequence length="76" mass="7731">MKPVAGEGTVSSLVSGVSGGNMDVALFGPGASVRFPVQVPDAGFSNGGGHALQGDGKMAGRRLKLRFRSSLKPNDM</sequence>
<dbReference type="InterPro" id="IPR004304">
    <property type="entry name" value="FmdA_AmdA"/>
</dbReference>
<dbReference type="Proteomes" id="UP001259572">
    <property type="component" value="Unassembled WGS sequence"/>
</dbReference>
<dbReference type="EMBL" id="JAVUPU010000006">
    <property type="protein sequence ID" value="MDT9599756.1"/>
    <property type="molecule type" value="Genomic_DNA"/>
</dbReference>
<dbReference type="RefSeq" id="WP_315726858.1">
    <property type="nucleotide sequence ID" value="NZ_JAVUPU010000006.1"/>
</dbReference>
<evidence type="ECO:0000313" key="2">
    <source>
        <dbReference type="Proteomes" id="UP001259572"/>
    </source>
</evidence>
<comment type="caution">
    <text evidence="1">The sequence shown here is derived from an EMBL/GenBank/DDBJ whole genome shotgun (WGS) entry which is preliminary data.</text>
</comment>
<name>A0ABU3Q8M4_9SPHN</name>
<dbReference type="SUPFAM" id="SSF141130">
    <property type="entry name" value="Acetamidase/Formamidase-like"/>
    <property type="match status" value="1"/>
</dbReference>
<dbReference type="Pfam" id="PF03069">
    <property type="entry name" value="FmdA_AmdA"/>
    <property type="match status" value="1"/>
</dbReference>
<dbReference type="Gene3D" id="2.60.120.580">
    <property type="entry name" value="Acetamidase/Formamidase-like domains"/>
    <property type="match status" value="1"/>
</dbReference>
<organism evidence="1 2">
    <name type="scientific">Sphingosinicella rhizophila</name>
    <dbReference type="NCBI Taxonomy" id="3050082"/>
    <lineage>
        <taxon>Bacteria</taxon>
        <taxon>Pseudomonadati</taxon>
        <taxon>Pseudomonadota</taxon>
        <taxon>Alphaproteobacteria</taxon>
        <taxon>Sphingomonadales</taxon>
        <taxon>Sphingosinicellaceae</taxon>
        <taxon>Sphingosinicella</taxon>
    </lineage>
</organism>
<protein>
    <submittedName>
        <fullName evidence="1">Acetamidase/formamidase family protein</fullName>
    </submittedName>
</protein>
<gene>
    <name evidence="1" type="ORF">RQX22_12415</name>
</gene>
<accession>A0ABU3Q8M4</accession>
<keyword evidence="2" id="KW-1185">Reference proteome</keyword>
<proteinExistence type="predicted"/>